<reference evidence="4 5" key="1">
    <citation type="submission" date="2019-07" db="EMBL/GenBank/DDBJ databases">
        <title>Draft Genome Sequences of Bacteroides pyogenes Strains Isolated from the Uterus Holstein Dairy Cows with Metritis.</title>
        <authorList>
            <person name="Cunha F."/>
            <person name="Galvao K.N."/>
            <person name="Jeon S.J."/>
            <person name="Jeong K.C."/>
        </authorList>
    </citation>
    <scope>NUCLEOTIDE SEQUENCE [LARGE SCALE GENOMIC DNA]</scope>
    <source>
        <strain evidence="4 5">KG-31</strain>
    </source>
</reference>
<sequence length="1903" mass="215096">MRIKNFVLLLMLGIMGKPVLQAQTFDGLWKQVQEAEEKSLPKTVIRLTDEIFRKGEREKNTPQMLKAYMWRMKYKEELSPDSFYVGLKGLEAWAENAGSPADRSVLHSLIADIYSHYAGRNAWQLGQRQEIAVERPATDDIREWPANIFVQKVREHVQAAIGDSLSLLRTSTGSYLPFVVQGETSEYFHHDLYHLLASRGIRSLREIKEMDRSGNVKRDIASIYEKVTNTYRKRGDKEGYLLVKLERLKWENDEAGGFRPLYAKKGRADKAADAYDGALELLKTEYGSVDVCAEVYLAQALYAVDRDKAVRALQLCDEAIRRYPKYRRINALKNLRNNILSPSLTVSTEQVAYPGGDIQVKVNHKNVDAFTLLLYRNGKIVMRERYALKRPDDYLPQDTVFTCKAPEAGKYELRVVSDPRSKDNEAREFHVTRFKVLVGTMPDGGYEVLTLDAKTGHPIPKAWVAFYDSSERELLRVETGSDGKANVVRKKGFRYLKAGKGGDVAMPPQWLYNNGRYGRYSDEVRTVEMLTLLTDRSVYRPGQTVYVKGVAYTRQQENARVMSGREYTLTLRDANNQEVTKEEVRTNEFGSFTASFTLPSSGLNGMYALNAAGTVVSFRVEEYKRPTFDVALEKPAEGYRLGDRVMVKGKACAFSGAPLSDVPVKYTVKRHAFFFWRSMGAEQIASGEVTADANGEFSIPVSLDRKEEDRDRDEDDVFHSRYYRYVVEAVVTNQAGETQSGTQVLVAGDRSLLVWAALQERTCKDVPIRLTCKVENLNGVPVAVEGTYALFRAKDAEAKSVEEKPVLSGVFTSNKEMEFDWKRIPSGQYVFRMSVKDKDGKEVTAEEKTVLFSASDKRPPVKTSVWLYEDNTKFDASHPAVFCFGTSEHDAYVLMNVFGGNERLESKVLKLSDEIVRFEYPYKKEYGDGILVHFCMVRDGKLYQQEVRLEKRRPEKTLAMKWEVFRDKLRPGQQEEWRLTVRTPQGKPAVAEMLATMYDASLDRIWKQTQGFDLYYDLRMPRFGWNAGYLGTNAFYGRWERNLLKVDGLVYDAFSFPRGYGYWEKIVITGYGGKTRGGKSKNLMIRGVGVVEEAAPMMLESAQVARDGFAADAEVKTETDDAGEEFLSESPAYLRTNLAETAFFYPQLRTNEQGEVVISFTMPESLTRWNFRAYAHTKEMMTGVLNAEAVTSKEFMITPNLPRFVRVGDETSIAASIANMTETQQSGTVKLTLFDPLTEKVISTQEQDFVADAGKNAGVNFRFTATDRYRFIGCRLTAESGAFSDGEQQLLPVLSNKEHLIETLAMPVRGEQKRVFSLDKLFNERSETATDRRLTVEFTGNPAWYAVQALPSLGIPESDNAIAWATALYANTLASHIMNSQPRVKSVFESWKLQGGTRETFLSNLQKNRELKNILLAESPWVLEAQTEQQQKERVSALFDLNNLRDGSRAILAKLEELQEADGSWVWYPGMRGSRYVTTYIAVLNARLALLTDKRPEGKVAGMQRKALDYLHREALEEYRELLKLKKRGMKLQGISGMALQYLYLMAVSEEAVPAANKTAYAYFLAQAEKLLSSPDMPTKAIAAIVLDKAGRKKESQAFVASIKEHLTKTDELGMFFDFNENPYSWGGMKLQAHVGVMEALMLTGGNDALVEEMKFWLLKQKQTQQWSSPVATADAVYALLMKGANLLDNPGDVRVVIGNEVIETYSPAKTTVPVLGYVKRSFTAPGVLDARTVEVEKRDPGIAWGAVYAQYESPIGDVKQHGGELNVQKQLYVERTMEGRPQLQPVTEKTVLQVGDKVTSRLTIRLDRTMDFVQLKDQRAACFEPVGNLSGYRWDNGFGYYVDVKDASSNFFFDHLGKGVYVLEYTCRVSRRGVYESGMATMQCAYAPEYASHSGSERVEVK</sequence>
<dbReference type="SMART" id="SM01360">
    <property type="entry name" value="A2M"/>
    <property type="match status" value="1"/>
</dbReference>
<evidence type="ECO:0000256" key="2">
    <source>
        <dbReference type="SAM" id="SignalP"/>
    </source>
</evidence>
<dbReference type="RefSeq" id="WP_148730573.1">
    <property type="nucleotide sequence ID" value="NZ_VKLW01000019.1"/>
</dbReference>
<dbReference type="Pfam" id="PF00207">
    <property type="entry name" value="A2M"/>
    <property type="match status" value="1"/>
</dbReference>
<proteinExistence type="inferred from homology"/>
<dbReference type="Pfam" id="PF17973">
    <property type="entry name" value="bMG10"/>
    <property type="match status" value="1"/>
</dbReference>
<name>A0A5D3FH82_9BACE</name>
<feature type="signal peptide" evidence="2">
    <location>
        <begin position="1"/>
        <end position="22"/>
    </location>
</feature>
<comment type="similarity">
    <text evidence="1">Belongs to the protease inhibitor I39 (alpha-2-macroglobulin) family. Bacterial alpha-2-macroglobulin subfamily.</text>
</comment>
<dbReference type="InterPro" id="IPR041246">
    <property type="entry name" value="Bact_MG10"/>
</dbReference>
<dbReference type="PANTHER" id="PTHR40094:SF1">
    <property type="entry name" value="UBIQUITIN DOMAIN-CONTAINING PROTEIN"/>
    <property type="match status" value="1"/>
</dbReference>
<dbReference type="InterPro" id="IPR051802">
    <property type="entry name" value="YfhM-like"/>
</dbReference>
<gene>
    <name evidence="4" type="ORF">FNJ60_09380</name>
</gene>
<dbReference type="Proteomes" id="UP000324383">
    <property type="component" value="Unassembled WGS sequence"/>
</dbReference>
<evidence type="ECO:0000256" key="1">
    <source>
        <dbReference type="ARBA" id="ARBA00010556"/>
    </source>
</evidence>
<keyword evidence="5" id="KW-1185">Reference proteome</keyword>
<feature type="domain" description="Alpha-2-macroglobulin" evidence="3">
    <location>
        <begin position="1141"/>
        <end position="1231"/>
    </location>
</feature>
<organism evidence="4 5">
    <name type="scientific">Bacteroides pyogenes</name>
    <dbReference type="NCBI Taxonomy" id="310300"/>
    <lineage>
        <taxon>Bacteria</taxon>
        <taxon>Pseudomonadati</taxon>
        <taxon>Bacteroidota</taxon>
        <taxon>Bacteroidia</taxon>
        <taxon>Bacteroidales</taxon>
        <taxon>Bacteroidaceae</taxon>
        <taxon>Bacteroides</taxon>
    </lineage>
</organism>
<dbReference type="InterPro" id="IPR002890">
    <property type="entry name" value="MG2"/>
</dbReference>
<evidence type="ECO:0000313" key="4">
    <source>
        <dbReference type="EMBL" id="TYK33184.1"/>
    </source>
</evidence>
<dbReference type="Gene3D" id="1.50.10.20">
    <property type="match status" value="1"/>
</dbReference>
<dbReference type="GO" id="GO:0004866">
    <property type="term" value="F:endopeptidase inhibitor activity"/>
    <property type="evidence" value="ECO:0007669"/>
    <property type="project" value="InterPro"/>
</dbReference>
<dbReference type="Pfam" id="PF01835">
    <property type="entry name" value="MG2"/>
    <property type="match status" value="1"/>
</dbReference>
<feature type="chain" id="PRO_5030116454" evidence="2">
    <location>
        <begin position="23"/>
        <end position="1903"/>
    </location>
</feature>
<evidence type="ECO:0000259" key="3">
    <source>
        <dbReference type="SMART" id="SM01360"/>
    </source>
</evidence>
<dbReference type="PANTHER" id="PTHR40094">
    <property type="entry name" value="ALPHA-2-MACROGLOBULIN HOMOLOG"/>
    <property type="match status" value="1"/>
</dbReference>
<comment type="caution">
    <text evidence="4">The sequence shown here is derived from an EMBL/GenBank/DDBJ whole genome shotgun (WGS) entry which is preliminary data.</text>
</comment>
<evidence type="ECO:0000313" key="5">
    <source>
        <dbReference type="Proteomes" id="UP000324383"/>
    </source>
</evidence>
<protein>
    <submittedName>
        <fullName evidence="4">Alpha-2-macroglobulin</fullName>
    </submittedName>
</protein>
<dbReference type="InterPro" id="IPR001599">
    <property type="entry name" value="Macroglobln_a2"/>
</dbReference>
<dbReference type="InterPro" id="IPR008930">
    <property type="entry name" value="Terpenoid_cyclase/PrenylTrfase"/>
</dbReference>
<accession>A0A5D3FH82</accession>
<keyword evidence="2" id="KW-0732">Signal</keyword>
<dbReference type="EMBL" id="VKLW01000019">
    <property type="protein sequence ID" value="TYK33184.1"/>
    <property type="molecule type" value="Genomic_DNA"/>
</dbReference>
<dbReference type="Gene3D" id="2.60.40.1930">
    <property type="match status" value="1"/>
</dbReference>
<dbReference type="SUPFAM" id="SSF48239">
    <property type="entry name" value="Terpenoid cyclases/Protein prenyltransferases"/>
    <property type="match status" value="1"/>
</dbReference>